<dbReference type="EMBL" id="LT615367">
    <property type="protein sequence ID" value="SLM62660.1"/>
    <property type="molecule type" value="Genomic_DNA"/>
</dbReference>
<protein>
    <submittedName>
        <fullName evidence="1">Uncharacterized protein</fullName>
    </submittedName>
</protein>
<name>A0A375A9E4_9GAMM</name>
<keyword evidence="2" id="KW-1185">Reference proteome</keyword>
<gene>
    <name evidence="1" type="ORF">DAQ1742_01718</name>
</gene>
<dbReference type="KEGG" id="daq:DAQ1742_01718"/>
<dbReference type="AlphaFoldDB" id="A0A375A9E4"/>
<evidence type="ECO:0000313" key="2">
    <source>
        <dbReference type="Proteomes" id="UP000294820"/>
    </source>
</evidence>
<reference evidence="1 2" key="1">
    <citation type="submission" date="2016-09" db="EMBL/GenBank/DDBJ databases">
        <authorList>
            <person name="Reverchon S."/>
            <person name="Nasser W."/>
            <person name="Leonard S."/>
            <person name="Brochier C."/>
            <person name="Duprey A."/>
        </authorList>
    </citation>
    <scope>NUCLEOTIDE SEQUENCE [LARGE SCALE GENOMIC DNA]</scope>
    <source>
        <strain evidence="1 2">174/2</strain>
    </source>
</reference>
<sequence length="65" mass="6979">MAKVVISITQEVKGFAVECKVEPEKGDSNMAQVIAVAVGAGLAGHVNEKVRNAIEKVKKEKKHVH</sequence>
<organism evidence="1 2">
    <name type="scientific">Dickeya aquatica</name>
    <dbReference type="NCBI Taxonomy" id="1401087"/>
    <lineage>
        <taxon>Bacteria</taxon>
        <taxon>Pseudomonadati</taxon>
        <taxon>Pseudomonadota</taxon>
        <taxon>Gammaproteobacteria</taxon>
        <taxon>Enterobacterales</taxon>
        <taxon>Pectobacteriaceae</taxon>
        <taxon>Dickeya</taxon>
    </lineage>
</organism>
<proteinExistence type="predicted"/>
<evidence type="ECO:0000313" key="1">
    <source>
        <dbReference type="EMBL" id="SLM62660.1"/>
    </source>
</evidence>
<dbReference type="RefSeq" id="WP_024110372.1">
    <property type="nucleotide sequence ID" value="NZ_LT615367.1"/>
</dbReference>
<dbReference type="Proteomes" id="UP000294820">
    <property type="component" value="Chromosome 1"/>
</dbReference>
<accession>A0A375A9E4</accession>